<protein>
    <recommendedName>
        <fullName evidence="3">Kri1-like C-terminal domain-containing protein</fullName>
    </recommendedName>
</protein>
<keyword evidence="5" id="KW-1185">Reference proteome</keyword>
<dbReference type="GeneID" id="14493704"/>
<feature type="compositionally biased region" description="Polar residues" evidence="2">
    <location>
        <begin position="293"/>
        <end position="305"/>
    </location>
</feature>
<comment type="similarity">
    <text evidence="1">Belongs to the KRI1 family.</text>
</comment>
<feature type="region of interest" description="Disordered" evidence="2">
    <location>
        <begin position="292"/>
        <end position="333"/>
    </location>
</feature>
<dbReference type="RefSeq" id="XP_004178084.1">
    <property type="nucleotide sequence ID" value="XM_004178036.1"/>
</dbReference>
<dbReference type="GO" id="GO:0000447">
    <property type="term" value="P:endonucleolytic cleavage in ITS1 to separate SSU-rRNA from 5.8S rRNA and LSU-rRNA from tricistronic rRNA transcript (SSU-rRNA, 5.8S rRNA, LSU-rRNA)"/>
    <property type="evidence" value="ECO:0007669"/>
    <property type="project" value="EnsemblFungi"/>
</dbReference>
<evidence type="ECO:0000256" key="1">
    <source>
        <dbReference type="ARBA" id="ARBA00007473"/>
    </source>
</evidence>
<feature type="compositionally biased region" description="Basic and acidic residues" evidence="2">
    <location>
        <begin position="180"/>
        <end position="197"/>
    </location>
</feature>
<name>I2GWR3_HENB6</name>
<dbReference type="PANTHER" id="PTHR14490:SF5">
    <property type="entry name" value="PROTEIN KRI1 HOMOLOG"/>
    <property type="match status" value="1"/>
</dbReference>
<feature type="compositionally biased region" description="Basic and acidic residues" evidence="2">
    <location>
        <begin position="390"/>
        <end position="399"/>
    </location>
</feature>
<dbReference type="Pfam" id="PF05178">
    <property type="entry name" value="Kri1"/>
    <property type="match status" value="1"/>
</dbReference>
<feature type="compositionally biased region" description="Acidic residues" evidence="2">
    <location>
        <begin position="429"/>
        <end position="449"/>
    </location>
</feature>
<dbReference type="OMA" id="WDNYDPR"/>
<dbReference type="InterPro" id="IPR018034">
    <property type="entry name" value="Kri1"/>
</dbReference>
<dbReference type="eggNOG" id="KOG2409">
    <property type="taxonomic scope" value="Eukaryota"/>
</dbReference>
<feature type="region of interest" description="Disordered" evidence="2">
    <location>
        <begin position="587"/>
        <end position="626"/>
    </location>
</feature>
<dbReference type="HOGENOM" id="CLU_009647_3_0_1"/>
<organism evidence="4 5">
    <name type="scientific">Henningerozyma blattae (strain ATCC 34711 / CBS 6284 / DSM 70876 / NBRC 10599 / NRRL Y-10934 / UCD 77-7)</name>
    <name type="common">Yeast</name>
    <name type="synonym">Tetrapisispora blattae</name>
    <dbReference type="NCBI Taxonomy" id="1071380"/>
    <lineage>
        <taxon>Eukaryota</taxon>
        <taxon>Fungi</taxon>
        <taxon>Dikarya</taxon>
        <taxon>Ascomycota</taxon>
        <taxon>Saccharomycotina</taxon>
        <taxon>Saccharomycetes</taxon>
        <taxon>Saccharomycetales</taxon>
        <taxon>Saccharomycetaceae</taxon>
        <taxon>Henningerozyma</taxon>
    </lineage>
</organism>
<dbReference type="OrthoDB" id="10252032at2759"/>
<feature type="compositionally biased region" description="Basic and acidic residues" evidence="2">
    <location>
        <begin position="417"/>
        <end position="428"/>
    </location>
</feature>
<dbReference type="KEGG" id="tbl:TBLA_0A07760"/>
<dbReference type="STRING" id="1071380.I2GWR3"/>
<dbReference type="Proteomes" id="UP000002866">
    <property type="component" value="Chromosome 1"/>
</dbReference>
<dbReference type="GO" id="GO:0030686">
    <property type="term" value="C:90S preribosome"/>
    <property type="evidence" value="ECO:0007669"/>
    <property type="project" value="EnsemblFungi"/>
</dbReference>
<dbReference type="AlphaFoldDB" id="I2GWR3"/>
<feature type="compositionally biased region" description="Basic and acidic residues" evidence="2">
    <location>
        <begin position="311"/>
        <end position="333"/>
    </location>
</feature>
<feature type="region of interest" description="Disordered" evidence="2">
    <location>
        <begin position="389"/>
        <end position="513"/>
    </location>
</feature>
<dbReference type="InterPro" id="IPR024626">
    <property type="entry name" value="Kri1-like_C"/>
</dbReference>
<feature type="compositionally biased region" description="Acidic residues" evidence="2">
    <location>
        <begin position="52"/>
        <end position="73"/>
    </location>
</feature>
<dbReference type="PANTHER" id="PTHR14490">
    <property type="entry name" value="ZINC FINGER, ZZ TYPE"/>
    <property type="match status" value="1"/>
</dbReference>
<gene>
    <name evidence="4" type="primary">TBLA0A07760</name>
    <name evidence="4" type="ORF">TBLA_0A07760</name>
</gene>
<accession>I2GWR3</accession>
<proteinExistence type="inferred from homology"/>
<feature type="compositionally biased region" description="Basic and acidic residues" evidence="2">
    <location>
        <begin position="10"/>
        <end position="26"/>
    </location>
</feature>
<dbReference type="InParanoid" id="I2GWR3"/>
<feature type="compositionally biased region" description="Basic residues" evidence="2">
    <location>
        <begin position="599"/>
        <end position="620"/>
    </location>
</feature>
<evidence type="ECO:0000256" key="2">
    <source>
        <dbReference type="SAM" id="MobiDB-lite"/>
    </source>
</evidence>
<evidence type="ECO:0000259" key="3">
    <source>
        <dbReference type="Pfam" id="PF12936"/>
    </source>
</evidence>
<reference evidence="4 5" key="1">
    <citation type="journal article" date="2011" name="Proc. Natl. Acad. Sci. U.S.A.">
        <title>Evolutionary erosion of yeast sex chromosomes by mating-type switching accidents.</title>
        <authorList>
            <person name="Gordon J.L."/>
            <person name="Armisen D."/>
            <person name="Proux-Wera E."/>
            <person name="Oheigeartaigh S.S."/>
            <person name="Byrne K.P."/>
            <person name="Wolfe K.H."/>
        </authorList>
    </citation>
    <scope>NUCLEOTIDE SEQUENCE [LARGE SCALE GENOMIC DNA]</scope>
    <source>
        <strain evidence="5">ATCC 34711 / CBS 6284 / DSM 70876 / NBRC 10599 / NRRL Y-10934 / UCD 77-7</strain>
    </source>
</reference>
<evidence type="ECO:0000313" key="4">
    <source>
        <dbReference type="EMBL" id="CCH58565.1"/>
    </source>
</evidence>
<dbReference type="Pfam" id="PF12936">
    <property type="entry name" value="Kri1_C"/>
    <property type="match status" value="1"/>
</dbReference>
<evidence type="ECO:0000313" key="5">
    <source>
        <dbReference type="Proteomes" id="UP000002866"/>
    </source>
</evidence>
<dbReference type="FunCoup" id="I2GWR3">
    <property type="interactions" value="708"/>
</dbReference>
<feature type="region of interest" description="Disordered" evidence="2">
    <location>
        <begin position="1"/>
        <end position="73"/>
    </location>
</feature>
<feature type="domain" description="Kri1-like C-terminal" evidence="3">
    <location>
        <begin position="480"/>
        <end position="577"/>
    </location>
</feature>
<dbReference type="EMBL" id="HE806316">
    <property type="protein sequence ID" value="CCH58565.1"/>
    <property type="molecule type" value="Genomic_DNA"/>
</dbReference>
<feature type="compositionally biased region" description="Basic and acidic residues" evidence="2">
    <location>
        <begin position="499"/>
        <end position="513"/>
    </location>
</feature>
<feature type="compositionally biased region" description="Basic residues" evidence="2">
    <location>
        <begin position="458"/>
        <end position="471"/>
    </location>
</feature>
<sequence length="626" mass="73176">MPRKKSAAKKAREAAKKAREAAKREQLQNQPTTTEEKKTIVQNKQVKPVSDSETDSDAESSENEDDFGELVTEEVEDGINKVLNAIKNNETDKLLDPKIKFFQEPEKAVANLQTSDKHKPIYLKDYHRMNLLAGNTFADDEDEDRMNHDDEDFTKTVDGKQSFVSQQREERQQLLAEINDAFKNDETEDKKENSSKDSDEDEDDFLTKKEPKQKTKTPALKLPDPSKDEEKFLEAFVSGQAWIPKKGDKVIPLDGEQENDEDEEEFDDAVEEFEHAYNFRYEDPNAAEIVSYARNQATLRRSANTSRRKKREEEKQEKKSENENREKKIHKKKEEKVQYKYTDVLEQLKKEYGADLDEKMIKKITETLLNSDFSADSWDQVVGDIFNEEFYDKEGKPTWDDDDELMAEFNAEQGANNDKEENDNKEVGDAEEAGDDDEEVGEDDEEVGNDDAREKQTRKGKKNEKKSKRKEKKDMSEIIEKTIQQNKLTIIEEVEKEEEERKSRSRTRDEDGLKFRYREVSPESYGLTAREIFAADDADLNQYIGLKKFAPYRPKELRDKDRRKVTKSKRLKEWRKSVFKNENGLADTGEISFPIDNNKKRHSGHHHSNKKHRNKKRRHDKCIYKH</sequence>
<feature type="region of interest" description="Disordered" evidence="2">
    <location>
        <begin position="136"/>
        <end position="227"/>
    </location>
</feature>
<dbReference type="GO" id="GO:0005730">
    <property type="term" value="C:nucleolus"/>
    <property type="evidence" value="ECO:0007669"/>
    <property type="project" value="EnsemblFungi"/>
</dbReference>
<feature type="compositionally biased region" description="Basic and acidic residues" evidence="2">
    <location>
        <begin position="145"/>
        <end position="158"/>
    </location>
</feature>